<dbReference type="InterPro" id="IPR037238">
    <property type="entry name" value="YbiA-like_sf"/>
</dbReference>
<feature type="domain" description="NADAR" evidence="3">
    <location>
        <begin position="6"/>
        <end position="155"/>
    </location>
</feature>
<evidence type="ECO:0000256" key="1">
    <source>
        <dbReference type="ARBA" id="ARBA00000022"/>
    </source>
</evidence>
<dbReference type="RefSeq" id="WP_109258502.1">
    <property type="nucleotide sequence ID" value="NZ_JRFS01000035.1"/>
</dbReference>
<dbReference type="NCBIfam" id="TIGR02464">
    <property type="entry name" value="ribofla_fusion"/>
    <property type="match status" value="1"/>
</dbReference>
<dbReference type="Pfam" id="PF08719">
    <property type="entry name" value="NADAR"/>
    <property type="match status" value="1"/>
</dbReference>
<evidence type="ECO:0000313" key="5">
    <source>
        <dbReference type="Proteomes" id="UP000245905"/>
    </source>
</evidence>
<comment type="catalytic activity">
    <reaction evidence="1">
        <text>5-amino-6-(5-phospho-D-ribosylamino)uracil + H2O = 5,6-diaminouracil + D-ribose 5-phosphate</text>
        <dbReference type="Rhea" id="RHEA:55020"/>
        <dbReference type="ChEBI" id="CHEBI:15377"/>
        <dbReference type="ChEBI" id="CHEBI:46252"/>
        <dbReference type="ChEBI" id="CHEBI:58453"/>
        <dbReference type="ChEBI" id="CHEBI:78346"/>
    </reaction>
</comment>
<proteinExistence type="predicted"/>
<evidence type="ECO:0000313" key="4">
    <source>
        <dbReference type="EMBL" id="PWE82751.1"/>
    </source>
</evidence>
<comment type="caution">
    <text evidence="4">The sequence shown here is derived from an EMBL/GenBank/DDBJ whole genome shotgun (WGS) entry which is preliminary data.</text>
</comment>
<dbReference type="InterPro" id="IPR012816">
    <property type="entry name" value="NADAR"/>
</dbReference>
<accession>A0A2U2EE22</accession>
<dbReference type="AlphaFoldDB" id="A0A2U2EE22"/>
<dbReference type="SUPFAM" id="SSF143990">
    <property type="entry name" value="YbiA-like"/>
    <property type="match status" value="1"/>
</dbReference>
<evidence type="ECO:0000256" key="2">
    <source>
        <dbReference type="ARBA" id="ARBA00000751"/>
    </source>
</evidence>
<evidence type="ECO:0000259" key="3">
    <source>
        <dbReference type="Pfam" id="PF08719"/>
    </source>
</evidence>
<dbReference type="Proteomes" id="UP000245905">
    <property type="component" value="Unassembled WGS sequence"/>
</dbReference>
<name>A0A2U2EE22_9FIRM</name>
<organism evidence="4 5">
    <name type="scientific">Agathobacter rectalis</name>
    <dbReference type="NCBI Taxonomy" id="39491"/>
    <lineage>
        <taxon>Bacteria</taxon>
        <taxon>Bacillati</taxon>
        <taxon>Bacillota</taxon>
        <taxon>Clostridia</taxon>
        <taxon>Lachnospirales</taxon>
        <taxon>Lachnospiraceae</taxon>
        <taxon>Agathobacter</taxon>
    </lineage>
</organism>
<reference evidence="4 5" key="1">
    <citation type="submission" date="2014-09" db="EMBL/GenBank/DDBJ databases">
        <title>Butyrate-producing bacteria isolated from human gut.</title>
        <authorList>
            <person name="Zhang Q."/>
            <person name="Zhao L."/>
        </authorList>
    </citation>
    <scope>NUCLEOTIDE SEQUENCE [LARGE SCALE GENOMIC DNA]</scope>
    <source>
        <strain evidence="4 5">R22</strain>
    </source>
</reference>
<dbReference type="CDD" id="cd15457">
    <property type="entry name" value="NADAR"/>
    <property type="match status" value="1"/>
</dbReference>
<dbReference type="Gene3D" id="1.10.357.40">
    <property type="entry name" value="YbiA-like"/>
    <property type="match status" value="1"/>
</dbReference>
<sequence length="156" mass="17943">MNIVCFHNPNEENGYLSNWYLSEFECDGIRFSSMEQYMMYQKANCFGDIKIAEEILETTDVAQIKALGRKVSNYNEIIWNGKRQIVVYNGLCAKFQNPKLKSELKATGDAVLAECAVRDCIWGIGLSMTDSKRLEMEKWRGQNLLGFSLMMVRDEV</sequence>
<comment type="catalytic activity">
    <reaction evidence="2">
        <text>2,5-diamino-6-hydroxy-4-(5-phosphoribosylamino)-pyrimidine + H2O = 2,5,6-triamino-4-hydroxypyrimidine + D-ribose 5-phosphate</text>
        <dbReference type="Rhea" id="RHEA:23436"/>
        <dbReference type="ChEBI" id="CHEBI:15377"/>
        <dbReference type="ChEBI" id="CHEBI:58614"/>
        <dbReference type="ChEBI" id="CHEBI:78346"/>
        <dbReference type="ChEBI" id="CHEBI:137796"/>
    </reaction>
</comment>
<gene>
    <name evidence="4" type="ORF">LD38_13280</name>
</gene>
<protein>
    <recommendedName>
        <fullName evidence="3">NADAR domain-containing protein</fullName>
    </recommendedName>
</protein>
<dbReference type="EMBL" id="JRFS01000035">
    <property type="protein sequence ID" value="PWE82751.1"/>
    <property type="molecule type" value="Genomic_DNA"/>
</dbReference>